<accession>A0AAV7H4S1</accession>
<dbReference type="EMBL" id="JAGFBR010000009">
    <property type="protein sequence ID" value="KAH0462754.1"/>
    <property type="molecule type" value="Genomic_DNA"/>
</dbReference>
<protein>
    <submittedName>
        <fullName evidence="1">Uncharacterized protein</fullName>
    </submittedName>
</protein>
<name>A0AAV7H4S1_DENCH</name>
<evidence type="ECO:0000313" key="1">
    <source>
        <dbReference type="EMBL" id="KAH0462754.1"/>
    </source>
</evidence>
<keyword evidence="2" id="KW-1185">Reference proteome</keyword>
<dbReference type="AlphaFoldDB" id="A0AAV7H4S1"/>
<comment type="caution">
    <text evidence="1">The sequence shown here is derived from an EMBL/GenBank/DDBJ whole genome shotgun (WGS) entry which is preliminary data.</text>
</comment>
<evidence type="ECO:0000313" key="2">
    <source>
        <dbReference type="Proteomes" id="UP000775213"/>
    </source>
</evidence>
<sequence>MELAIDFNGAASRRLLHTIFLHKPPNGGYLVPLPHLGVDIGEQHVSGAVLWFDLEKPFDGSLTCEDIAMGSRTTKQSSPD</sequence>
<organism evidence="1 2">
    <name type="scientific">Dendrobium chrysotoxum</name>
    <name type="common">Orchid</name>
    <dbReference type="NCBI Taxonomy" id="161865"/>
    <lineage>
        <taxon>Eukaryota</taxon>
        <taxon>Viridiplantae</taxon>
        <taxon>Streptophyta</taxon>
        <taxon>Embryophyta</taxon>
        <taxon>Tracheophyta</taxon>
        <taxon>Spermatophyta</taxon>
        <taxon>Magnoliopsida</taxon>
        <taxon>Liliopsida</taxon>
        <taxon>Asparagales</taxon>
        <taxon>Orchidaceae</taxon>
        <taxon>Epidendroideae</taxon>
        <taxon>Malaxideae</taxon>
        <taxon>Dendrobiinae</taxon>
        <taxon>Dendrobium</taxon>
    </lineage>
</organism>
<proteinExistence type="predicted"/>
<dbReference type="Proteomes" id="UP000775213">
    <property type="component" value="Unassembled WGS sequence"/>
</dbReference>
<gene>
    <name evidence="1" type="ORF">IEQ34_010329</name>
</gene>
<reference evidence="1 2" key="1">
    <citation type="journal article" date="2021" name="Hortic Res">
        <title>Chromosome-scale assembly of the Dendrobium chrysotoxum genome enhances the understanding of orchid evolution.</title>
        <authorList>
            <person name="Zhang Y."/>
            <person name="Zhang G.Q."/>
            <person name="Zhang D."/>
            <person name="Liu X.D."/>
            <person name="Xu X.Y."/>
            <person name="Sun W.H."/>
            <person name="Yu X."/>
            <person name="Zhu X."/>
            <person name="Wang Z.W."/>
            <person name="Zhao X."/>
            <person name="Zhong W.Y."/>
            <person name="Chen H."/>
            <person name="Yin W.L."/>
            <person name="Huang T."/>
            <person name="Niu S.C."/>
            <person name="Liu Z.J."/>
        </authorList>
    </citation>
    <scope>NUCLEOTIDE SEQUENCE [LARGE SCALE GENOMIC DNA]</scope>
    <source>
        <strain evidence="1">Lindl</strain>
    </source>
</reference>